<keyword evidence="13" id="KW-0012">Acyltransferase</keyword>
<evidence type="ECO:0000256" key="3">
    <source>
        <dbReference type="ARBA" id="ARBA00022516"/>
    </source>
</evidence>
<dbReference type="InterPro" id="IPR030457">
    <property type="entry name" value="ELO_CS"/>
</dbReference>
<dbReference type="Proteomes" id="UP001214628">
    <property type="component" value="Chromosome 2"/>
</dbReference>
<evidence type="ECO:0000256" key="6">
    <source>
        <dbReference type="ARBA" id="ARBA00022832"/>
    </source>
</evidence>
<evidence type="ECO:0000256" key="9">
    <source>
        <dbReference type="ARBA" id="ARBA00023136"/>
    </source>
</evidence>
<reference evidence="13" key="1">
    <citation type="submission" date="2023-02" db="EMBL/GenBank/DDBJ databases">
        <title>Mating type loci evolution in Malassezia.</title>
        <authorList>
            <person name="Coelho M.A."/>
        </authorList>
    </citation>
    <scope>NUCLEOTIDE SEQUENCE</scope>
    <source>
        <strain evidence="13">CBS 14136</strain>
    </source>
</reference>
<comment type="catalytic activity">
    <reaction evidence="11">
        <text>a very-long-chain acyl-CoA + malonyl-CoA + H(+) = a very-long-chain 3-oxoacyl-CoA + CO2 + CoA</text>
        <dbReference type="Rhea" id="RHEA:32727"/>
        <dbReference type="ChEBI" id="CHEBI:15378"/>
        <dbReference type="ChEBI" id="CHEBI:16526"/>
        <dbReference type="ChEBI" id="CHEBI:57287"/>
        <dbReference type="ChEBI" id="CHEBI:57384"/>
        <dbReference type="ChEBI" id="CHEBI:90725"/>
        <dbReference type="ChEBI" id="CHEBI:90736"/>
        <dbReference type="EC" id="2.3.1.199"/>
    </reaction>
</comment>
<feature type="transmembrane region" description="Helical" evidence="12">
    <location>
        <begin position="118"/>
        <end position="139"/>
    </location>
</feature>
<keyword evidence="5 12" id="KW-0812">Transmembrane</keyword>
<evidence type="ECO:0000256" key="8">
    <source>
        <dbReference type="ARBA" id="ARBA00023098"/>
    </source>
</evidence>
<evidence type="ECO:0000256" key="5">
    <source>
        <dbReference type="ARBA" id="ARBA00022692"/>
    </source>
</evidence>
<feature type="transmembrane region" description="Helical" evidence="12">
    <location>
        <begin position="32"/>
        <end position="50"/>
    </location>
</feature>
<evidence type="ECO:0000256" key="7">
    <source>
        <dbReference type="ARBA" id="ARBA00022989"/>
    </source>
</evidence>
<evidence type="ECO:0000256" key="1">
    <source>
        <dbReference type="ARBA" id="ARBA00004141"/>
    </source>
</evidence>
<keyword evidence="3 12" id="KW-0444">Lipid biosynthesis</keyword>
<protein>
    <recommendedName>
        <fullName evidence="12">Elongation of fatty acids protein</fullName>
        <ecNumber evidence="12">2.3.1.-</ecNumber>
    </recommendedName>
</protein>
<feature type="transmembrane region" description="Helical" evidence="12">
    <location>
        <begin position="71"/>
        <end position="90"/>
    </location>
</feature>
<evidence type="ECO:0000256" key="11">
    <source>
        <dbReference type="ARBA" id="ARBA00047375"/>
    </source>
</evidence>
<evidence type="ECO:0000256" key="2">
    <source>
        <dbReference type="ARBA" id="ARBA00007263"/>
    </source>
</evidence>
<dbReference type="GO" id="GO:0034625">
    <property type="term" value="P:fatty acid elongation, monounsaturated fatty acid"/>
    <property type="evidence" value="ECO:0007669"/>
    <property type="project" value="TreeGrafter"/>
</dbReference>
<dbReference type="GO" id="GO:0042761">
    <property type="term" value="P:very long-chain fatty acid biosynthetic process"/>
    <property type="evidence" value="ECO:0007669"/>
    <property type="project" value="TreeGrafter"/>
</dbReference>
<keyword evidence="10 12" id="KW-0275">Fatty acid biosynthesis</keyword>
<feature type="transmembrane region" description="Helical" evidence="12">
    <location>
        <begin position="146"/>
        <end position="163"/>
    </location>
</feature>
<keyword evidence="4 12" id="KW-0808">Transferase</keyword>
<accession>A0AAF0F6V6</accession>
<name>A0AAF0F6V6_9BASI</name>
<evidence type="ECO:0000256" key="10">
    <source>
        <dbReference type="ARBA" id="ARBA00023160"/>
    </source>
</evidence>
<dbReference type="EMBL" id="CP118376">
    <property type="protein sequence ID" value="WFD43510.1"/>
    <property type="molecule type" value="Genomic_DNA"/>
</dbReference>
<keyword evidence="14" id="KW-1185">Reference proteome</keyword>
<organism evidence="13 14">
    <name type="scientific">Malassezia psittaci</name>
    <dbReference type="NCBI Taxonomy" id="1821823"/>
    <lineage>
        <taxon>Eukaryota</taxon>
        <taxon>Fungi</taxon>
        <taxon>Dikarya</taxon>
        <taxon>Basidiomycota</taxon>
        <taxon>Ustilaginomycotina</taxon>
        <taxon>Malasseziomycetes</taxon>
        <taxon>Malasseziales</taxon>
        <taxon>Malasseziaceae</taxon>
        <taxon>Malassezia</taxon>
    </lineage>
</organism>
<dbReference type="GO" id="GO:0005789">
    <property type="term" value="C:endoplasmic reticulum membrane"/>
    <property type="evidence" value="ECO:0007669"/>
    <property type="project" value="TreeGrafter"/>
</dbReference>
<dbReference type="GO" id="GO:0034626">
    <property type="term" value="P:fatty acid elongation, polyunsaturated fatty acid"/>
    <property type="evidence" value="ECO:0007669"/>
    <property type="project" value="TreeGrafter"/>
</dbReference>
<dbReference type="Pfam" id="PF01151">
    <property type="entry name" value="ELO"/>
    <property type="match status" value="1"/>
</dbReference>
<evidence type="ECO:0000256" key="12">
    <source>
        <dbReference type="RuleBase" id="RU361115"/>
    </source>
</evidence>
<evidence type="ECO:0000256" key="4">
    <source>
        <dbReference type="ARBA" id="ARBA00022679"/>
    </source>
</evidence>
<feature type="transmembrane region" description="Helical" evidence="12">
    <location>
        <begin position="169"/>
        <end position="190"/>
    </location>
</feature>
<comment type="subcellular location">
    <subcellularLocation>
        <location evidence="1">Membrane</location>
        <topology evidence="1">Multi-pass membrane protein</topology>
    </subcellularLocation>
</comment>
<comment type="catalytic activity">
    <reaction evidence="12">
        <text>an acyl-CoA + malonyl-CoA + H(+) = a 3-oxoacyl-CoA + CO2 + CoA</text>
        <dbReference type="Rhea" id="RHEA:50252"/>
        <dbReference type="ChEBI" id="CHEBI:15378"/>
        <dbReference type="ChEBI" id="CHEBI:16526"/>
        <dbReference type="ChEBI" id="CHEBI:57287"/>
        <dbReference type="ChEBI" id="CHEBI:57384"/>
        <dbReference type="ChEBI" id="CHEBI:58342"/>
        <dbReference type="ChEBI" id="CHEBI:90726"/>
    </reaction>
    <physiologicalReaction direction="left-to-right" evidence="12">
        <dbReference type="Rhea" id="RHEA:50253"/>
    </physiologicalReaction>
</comment>
<dbReference type="PANTHER" id="PTHR11157">
    <property type="entry name" value="FATTY ACID ACYL TRANSFERASE-RELATED"/>
    <property type="match status" value="1"/>
</dbReference>
<dbReference type="GO" id="GO:0030148">
    <property type="term" value="P:sphingolipid biosynthetic process"/>
    <property type="evidence" value="ECO:0007669"/>
    <property type="project" value="TreeGrafter"/>
</dbReference>
<keyword evidence="7 12" id="KW-1133">Transmembrane helix</keyword>
<keyword evidence="9 12" id="KW-0472">Membrane</keyword>
<dbReference type="PANTHER" id="PTHR11157:SF134">
    <property type="entry name" value="ELONGATION OF FATTY ACIDS PROTEIN 1-RELATED"/>
    <property type="match status" value="1"/>
</dbReference>
<proteinExistence type="inferred from homology"/>
<dbReference type="PROSITE" id="PS01188">
    <property type="entry name" value="ELO"/>
    <property type="match status" value="1"/>
</dbReference>
<evidence type="ECO:0000313" key="13">
    <source>
        <dbReference type="EMBL" id="WFD43510.1"/>
    </source>
</evidence>
<dbReference type="AlphaFoldDB" id="A0AAF0F6V6"/>
<dbReference type="GO" id="GO:0019367">
    <property type="term" value="P:fatty acid elongation, saturated fatty acid"/>
    <property type="evidence" value="ECO:0007669"/>
    <property type="project" value="TreeGrafter"/>
</dbReference>
<feature type="transmembrane region" description="Helical" evidence="12">
    <location>
        <begin position="243"/>
        <end position="266"/>
    </location>
</feature>
<evidence type="ECO:0000313" key="14">
    <source>
        <dbReference type="Proteomes" id="UP001214628"/>
    </source>
</evidence>
<keyword evidence="8 12" id="KW-0443">Lipid metabolism</keyword>
<sequence length="282" mass="32703">MSLYQTVKEYVPQSVQRFTTPMQLWQPGVTPISSTTSVVSMSILYLVVILGGQEFMRNRPPVPSRYLKLPFFIHNVLLSLGSGLLLALILEEVLPFFWAHGAHDSICRQEVTTKRMMMFYIINYYFKYWELLDTVFLVLKKKNLMFLHVYHHMATAALCWSQIVGQTSLAWSIISLNLAVHVVMYGYYALTSVGIRCPWKKIITVMQITQFVLDLGICFWGTYNHYASTYYSKWLPYYRYCHGAPIAAWIGIGVLTSYLFLFLVFFRKTYNKPKTPSAKKAN</sequence>
<dbReference type="EC" id="2.3.1.-" evidence="12"/>
<keyword evidence="6 12" id="KW-0276">Fatty acid metabolism</keyword>
<feature type="transmembrane region" description="Helical" evidence="12">
    <location>
        <begin position="202"/>
        <end position="223"/>
    </location>
</feature>
<comment type="similarity">
    <text evidence="2 12">Belongs to the ELO family.</text>
</comment>
<dbReference type="InterPro" id="IPR002076">
    <property type="entry name" value="ELO_fam"/>
</dbReference>
<gene>
    <name evidence="13" type="ORF">MPSI1_002172</name>
</gene>
<dbReference type="GO" id="GO:0009922">
    <property type="term" value="F:fatty acid elongase activity"/>
    <property type="evidence" value="ECO:0007669"/>
    <property type="project" value="UniProtKB-EC"/>
</dbReference>